<keyword evidence="7" id="KW-0406">Ion transport</keyword>
<dbReference type="GO" id="GO:0016020">
    <property type="term" value="C:membrane"/>
    <property type="evidence" value="ECO:0007669"/>
    <property type="project" value="UniProtKB-SubCell"/>
</dbReference>
<protein>
    <submittedName>
        <fullName evidence="13">Na+/H+ antiporter NhaD type</fullName>
    </submittedName>
</protein>
<dbReference type="Pfam" id="PF03600">
    <property type="entry name" value="CitMHS"/>
    <property type="match status" value="1"/>
</dbReference>
<feature type="transmembrane region" description="Helical" evidence="11">
    <location>
        <begin position="62"/>
        <end position="82"/>
    </location>
</feature>
<evidence type="ECO:0000256" key="5">
    <source>
        <dbReference type="ARBA" id="ARBA00022989"/>
    </source>
</evidence>
<dbReference type="EMBL" id="FPHM01000055">
    <property type="protein sequence ID" value="SFV59087.1"/>
    <property type="molecule type" value="Genomic_DNA"/>
</dbReference>
<feature type="transmembrane region" description="Helical" evidence="11">
    <location>
        <begin position="178"/>
        <end position="198"/>
    </location>
</feature>
<keyword evidence="9" id="KW-0739">Sodium transport</keyword>
<comment type="similarity">
    <text evidence="10">Belongs to the NhaD Na(+)/H(+) (TC 2.A.62) antiporter family.</text>
</comment>
<gene>
    <name evidence="13" type="ORF">MNB_SV-13-149</name>
</gene>
<feature type="transmembrane region" description="Helical" evidence="11">
    <location>
        <begin position="447"/>
        <end position="466"/>
    </location>
</feature>
<dbReference type="PANTHER" id="PTHR43269">
    <property type="entry name" value="SODIUM/PROTON ANTIPORTER 1-RELATED"/>
    <property type="match status" value="1"/>
</dbReference>
<keyword evidence="3" id="KW-0050">Antiport</keyword>
<feature type="transmembrane region" description="Helical" evidence="11">
    <location>
        <begin position="369"/>
        <end position="390"/>
    </location>
</feature>
<evidence type="ECO:0000256" key="7">
    <source>
        <dbReference type="ARBA" id="ARBA00023065"/>
    </source>
</evidence>
<keyword evidence="6" id="KW-0915">Sodium</keyword>
<dbReference type="PANTHER" id="PTHR43269:SF2">
    <property type="entry name" value="SODIUM_PROTON ANTIPORTER 1-RELATED"/>
    <property type="match status" value="1"/>
</dbReference>
<dbReference type="NCBIfam" id="NF038006">
    <property type="entry name" value="NhaD_1"/>
    <property type="match status" value="1"/>
</dbReference>
<dbReference type="InterPro" id="IPR004680">
    <property type="entry name" value="Cit_transptr-like_dom"/>
</dbReference>
<dbReference type="GO" id="GO:0015297">
    <property type="term" value="F:antiporter activity"/>
    <property type="evidence" value="ECO:0007669"/>
    <property type="project" value="UniProtKB-KW"/>
</dbReference>
<keyword evidence="2" id="KW-0813">Transport</keyword>
<evidence type="ECO:0000256" key="3">
    <source>
        <dbReference type="ARBA" id="ARBA00022449"/>
    </source>
</evidence>
<keyword evidence="5 11" id="KW-1133">Transmembrane helix</keyword>
<feature type="transmembrane region" description="Helical" evidence="11">
    <location>
        <begin position="335"/>
        <end position="357"/>
    </location>
</feature>
<evidence type="ECO:0000256" key="2">
    <source>
        <dbReference type="ARBA" id="ARBA00022448"/>
    </source>
</evidence>
<keyword evidence="4 11" id="KW-0812">Transmembrane</keyword>
<evidence type="ECO:0000256" key="10">
    <source>
        <dbReference type="ARBA" id="ARBA00025753"/>
    </source>
</evidence>
<feature type="transmembrane region" description="Helical" evidence="11">
    <location>
        <begin position="284"/>
        <end position="302"/>
    </location>
</feature>
<dbReference type="GO" id="GO:0006814">
    <property type="term" value="P:sodium ion transport"/>
    <property type="evidence" value="ECO:0007669"/>
    <property type="project" value="UniProtKB-KW"/>
</dbReference>
<feature type="transmembrane region" description="Helical" evidence="11">
    <location>
        <begin position="261"/>
        <end position="277"/>
    </location>
</feature>
<evidence type="ECO:0000256" key="6">
    <source>
        <dbReference type="ARBA" id="ARBA00023053"/>
    </source>
</evidence>
<accession>A0A1W1C038</accession>
<proteinExistence type="inferred from homology"/>
<evidence type="ECO:0000256" key="1">
    <source>
        <dbReference type="ARBA" id="ARBA00004141"/>
    </source>
</evidence>
<sequence length="472" mass="51609">MKVLLTLLAFMGVAFASGTAEVAHNQLHLTTTWVGILSISVFVIGYYFIATEDKYHINKAKPALLTGTGIFMFIGLYIAMTGDKAMGEHLHFEINHLIVEIAGIFFFLFVAMTYIEAMIDRGVFSALRYNLVSKGYDYKKLFWVTGFLAFFISPVADNLTTALILSTVLITIDKDNRAFIVPAAVNIVVAANAGGAWSPFGDITTLMAWVAGKGVFTDFLFLFPAAFLGWGVTAVLLSRYIPEGNPPFSEDEEKAEILEGGKVIMGLFGLTIFLAVMSHNALHLPAMWGMMFGLAILKMYVYTLNYKNKDLDEEEKETKKINAFSWIAKIENDTLLFFFGILAAVGGLHFLGFLEYFTALYTQFGATTVNIGVGFLSAVVDNVPVMSAVLKSDPNMGAVATEAHAQWMLVTLTAGVGGSLISFGSAAGVGVMGKLHGIYTFASHMKLAWTVFVGYIVSVTVWYFQFQVLGIM</sequence>
<evidence type="ECO:0000256" key="11">
    <source>
        <dbReference type="SAM" id="Phobius"/>
    </source>
</evidence>
<evidence type="ECO:0000313" key="13">
    <source>
        <dbReference type="EMBL" id="SFV59087.1"/>
    </source>
</evidence>
<feature type="domain" description="Citrate transporter-like" evidence="12">
    <location>
        <begin position="48"/>
        <end position="415"/>
    </location>
</feature>
<comment type="subcellular location">
    <subcellularLocation>
        <location evidence="1">Membrane</location>
        <topology evidence="1">Multi-pass membrane protein</topology>
    </subcellularLocation>
</comment>
<organism evidence="13">
    <name type="scientific">hydrothermal vent metagenome</name>
    <dbReference type="NCBI Taxonomy" id="652676"/>
    <lineage>
        <taxon>unclassified sequences</taxon>
        <taxon>metagenomes</taxon>
        <taxon>ecological metagenomes</taxon>
    </lineage>
</organism>
<keyword evidence="8 11" id="KW-0472">Membrane</keyword>
<feature type="transmembrane region" description="Helical" evidence="11">
    <location>
        <begin position="94"/>
        <end position="115"/>
    </location>
</feature>
<evidence type="ECO:0000256" key="9">
    <source>
        <dbReference type="ARBA" id="ARBA00023201"/>
    </source>
</evidence>
<evidence type="ECO:0000259" key="12">
    <source>
        <dbReference type="Pfam" id="PF03600"/>
    </source>
</evidence>
<feature type="transmembrane region" description="Helical" evidence="11">
    <location>
        <begin position="141"/>
        <end position="172"/>
    </location>
</feature>
<feature type="transmembrane region" description="Helical" evidence="11">
    <location>
        <begin position="219"/>
        <end position="241"/>
    </location>
</feature>
<feature type="transmembrane region" description="Helical" evidence="11">
    <location>
        <begin position="410"/>
        <end position="435"/>
    </location>
</feature>
<dbReference type="AlphaFoldDB" id="A0A1W1C038"/>
<feature type="transmembrane region" description="Helical" evidence="11">
    <location>
        <begin position="32"/>
        <end position="50"/>
    </location>
</feature>
<evidence type="ECO:0000256" key="4">
    <source>
        <dbReference type="ARBA" id="ARBA00022692"/>
    </source>
</evidence>
<reference evidence="13" key="1">
    <citation type="submission" date="2016-10" db="EMBL/GenBank/DDBJ databases">
        <authorList>
            <person name="de Groot N.N."/>
        </authorList>
    </citation>
    <scope>NUCLEOTIDE SEQUENCE</scope>
</reference>
<dbReference type="InterPro" id="IPR045016">
    <property type="entry name" value="NhaD-like"/>
</dbReference>
<name>A0A1W1C038_9ZZZZ</name>
<evidence type="ECO:0000256" key="8">
    <source>
        <dbReference type="ARBA" id="ARBA00023136"/>
    </source>
</evidence>